<dbReference type="EMBL" id="DRTD01000312">
    <property type="protein sequence ID" value="HHE54954.1"/>
    <property type="molecule type" value="Genomic_DNA"/>
</dbReference>
<dbReference type="AlphaFoldDB" id="A0A7V5H326"/>
<dbReference type="Proteomes" id="UP000886111">
    <property type="component" value="Unassembled WGS sequence"/>
</dbReference>
<gene>
    <name evidence="1" type="ORF">ENL21_04175</name>
</gene>
<reference evidence="1" key="1">
    <citation type="journal article" date="2020" name="mSystems">
        <title>Genome- and Community-Level Interaction Insights into Carbon Utilization and Element Cycling Functions of Hydrothermarchaeota in Hydrothermal Sediment.</title>
        <authorList>
            <person name="Zhou Z."/>
            <person name="Liu Y."/>
            <person name="Xu W."/>
            <person name="Pan J."/>
            <person name="Luo Z.H."/>
            <person name="Li M."/>
        </authorList>
    </citation>
    <scope>NUCLEOTIDE SEQUENCE [LARGE SCALE GENOMIC DNA]</scope>
    <source>
        <strain evidence="1">HyVt-76</strain>
    </source>
</reference>
<organism evidence="1">
    <name type="scientific">Caldithrix abyssi</name>
    <dbReference type="NCBI Taxonomy" id="187145"/>
    <lineage>
        <taxon>Bacteria</taxon>
        <taxon>Pseudomonadati</taxon>
        <taxon>Calditrichota</taxon>
        <taxon>Calditrichia</taxon>
        <taxon>Calditrichales</taxon>
        <taxon>Calditrichaceae</taxon>
        <taxon>Caldithrix</taxon>
    </lineage>
</organism>
<evidence type="ECO:0000313" key="1">
    <source>
        <dbReference type="EMBL" id="HHE54954.1"/>
    </source>
</evidence>
<proteinExistence type="predicted"/>
<sequence length="110" mass="12765">MGAAIKETITKNYADRYGQGKKTRVEYGVNSVTDLSFKLAENILYTCKIEMFSNLKRFNEIDVNWDNILASQITKYITVNFNVKLYYDRDISKKRQLQEALAVGLTYSLF</sequence>
<protein>
    <submittedName>
        <fullName evidence="1">DUF481 domain-containing protein</fullName>
    </submittedName>
</protein>
<name>A0A7V5H326_CALAY</name>
<comment type="caution">
    <text evidence="1">The sequence shown here is derived from an EMBL/GenBank/DDBJ whole genome shotgun (WGS) entry which is preliminary data.</text>
</comment>
<accession>A0A7V5H326</accession>